<dbReference type="InterPro" id="IPR004869">
    <property type="entry name" value="MMPL_dom"/>
</dbReference>
<comment type="similarity">
    <text evidence="2">Belongs to the resistance-nodulation-cell division (RND) (TC 2.A.6) family. MmpL subfamily.</text>
</comment>
<feature type="transmembrane region" description="Helical" evidence="7">
    <location>
        <begin position="624"/>
        <end position="646"/>
    </location>
</feature>
<evidence type="ECO:0000256" key="7">
    <source>
        <dbReference type="SAM" id="Phobius"/>
    </source>
</evidence>
<feature type="transmembrane region" description="Helical" evidence="7">
    <location>
        <begin position="299"/>
        <end position="325"/>
    </location>
</feature>
<dbReference type="PANTHER" id="PTHR33406:SF6">
    <property type="entry name" value="MEMBRANE PROTEIN YDGH-RELATED"/>
    <property type="match status" value="1"/>
</dbReference>
<evidence type="ECO:0000259" key="8">
    <source>
        <dbReference type="PROSITE" id="PS50156"/>
    </source>
</evidence>
<organism evidence="9 10">
    <name type="scientific">Oceanobacillus luteolus</name>
    <dbReference type="NCBI Taxonomy" id="1274358"/>
    <lineage>
        <taxon>Bacteria</taxon>
        <taxon>Bacillati</taxon>
        <taxon>Bacillota</taxon>
        <taxon>Bacilli</taxon>
        <taxon>Bacillales</taxon>
        <taxon>Bacillaceae</taxon>
        <taxon>Oceanobacillus</taxon>
    </lineage>
</organism>
<reference evidence="10" key="1">
    <citation type="journal article" date="2019" name="Int. J. Syst. Evol. Microbiol.">
        <title>The Global Catalogue of Microorganisms (GCM) 10K type strain sequencing project: providing services to taxonomists for standard genome sequencing and annotation.</title>
        <authorList>
            <consortium name="The Broad Institute Genomics Platform"/>
            <consortium name="The Broad Institute Genome Sequencing Center for Infectious Disease"/>
            <person name="Wu L."/>
            <person name="Ma J."/>
        </authorList>
    </citation>
    <scope>NUCLEOTIDE SEQUENCE [LARGE SCALE GENOMIC DNA]</scope>
    <source>
        <strain evidence="10">CGMCC 1.12376</strain>
    </source>
</reference>
<dbReference type="RefSeq" id="WP_251516743.1">
    <property type="nucleotide sequence ID" value="NZ_JAMBON010000039.1"/>
</dbReference>
<dbReference type="InterPro" id="IPR000731">
    <property type="entry name" value="SSD"/>
</dbReference>
<feature type="domain" description="SSD" evidence="8">
    <location>
        <begin position="591"/>
        <end position="719"/>
    </location>
</feature>
<dbReference type="SUPFAM" id="SSF82866">
    <property type="entry name" value="Multidrug efflux transporter AcrB transmembrane domain"/>
    <property type="match status" value="2"/>
</dbReference>
<feature type="transmembrane region" description="Helical" evidence="7">
    <location>
        <begin position="20"/>
        <end position="37"/>
    </location>
</feature>
<evidence type="ECO:0000256" key="2">
    <source>
        <dbReference type="ARBA" id="ARBA00010157"/>
    </source>
</evidence>
<keyword evidence="6 7" id="KW-0472">Membrane</keyword>
<sequence length="747" mass="82170">MVKNLLKRWGGFVAGLKTRWLTIFIWIILIVAVSFIWPQVNEEETTDQQLLPDDMMSVEASKIAAKEFADGSGTPLLLVWHRDDGLEMEDFELIQELYQDLENEPLDKQQTIPPFHQMPVEALFGSASEDGEALTTPIFFEGGTTTDEYSVILEDLRALIEEQAGEEITEKDLDESGLHLRFSGPVGIQTDTVSLFSNADIALLIATVVIVFALLIILYRSPILALVPLVAVGIAYGVISPLLGFLASKGWIEVDAQAISIMTVLLFGAGTDYCLFLISRYRDELRHERDKYVALKNAMSGVGGAIMMSSSSTVIGLLSLALGIYASYYRFAVPFSLSIFIMGIAALSVLPAILALLGRFAFIPFVPRPEEMIQEMEEKKGKKLRRPKTTNKFGNKIGSLVTKKPWTVILVTLVILGGLAAFVPKIQYTYALLDSFPEDMPSREGFTLISEHYPPGEIAPLEVIVDSNGEEVDLKVELEEHPFAEIVSDAEEGSENSDIKKWEVTLSIDPYSADAVESIPDFKEIAAEALAAVDVTDAEDQVWIGGETAGLYDTDQATSRDQNVIMPVLLLILAVMLVIFLRSIVAMVYLLFTVILSYASALGLGWIVLHYFFDVSAIQGTIPLYSFVFLVALGIDYNIFLVSNLWDNRKSMPLKDAIANSVSVTGGVISSAGLILAGTFAVLATMPLDVLVHFGTITAIGILLDTFVVRPLLVPALTTVIGRLSFWPGKLWKLKNHETLHKWSGKR</sequence>
<comment type="caution">
    <text evidence="9">The sequence shown here is derived from an EMBL/GenBank/DDBJ whole genome shotgun (WGS) entry which is preliminary data.</text>
</comment>
<feature type="transmembrane region" description="Helical" evidence="7">
    <location>
        <begin position="564"/>
        <end position="581"/>
    </location>
</feature>
<feature type="transmembrane region" description="Helical" evidence="7">
    <location>
        <begin position="588"/>
        <end position="612"/>
    </location>
</feature>
<evidence type="ECO:0000256" key="4">
    <source>
        <dbReference type="ARBA" id="ARBA00022692"/>
    </source>
</evidence>
<proteinExistence type="inferred from homology"/>
<keyword evidence="5 7" id="KW-1133">Transmembrane helix</keyword>
<protein>
    <submittedName>
        <fullName evidence="9">MMPL family transporter</fullName>
    </submittedName>
</protein>
<keyword evidence="3" id="KW-1003">Cell membrane</keyword>
<dbReference type="InterPro" id="IPR050545">
    <property type="entry name" value="Mycobact_MmpL"/>
</dbReference>
<dbReference type="Pfam" id="PF03176">
    <property type="entry name" value="MMPL"/>
    <property type="match status" value="2"/>
</dbReference>
<feature type="transmembrane region" description="Helical" evidence="7">
    <location>
        <begin position="201"/>
        <end position="219"/>
    </location>
</feature>
<dbReference type="Gene3D" id="1.20.1640.10">
    <property type="entry name" value="Multidrug efflux transporter AcrB transmembrane domain"/>
    <property type="match status" value="2"/>
</dbReference>
<evidence type="ECO:0000313" key="10">
    <source>
        <dbReference type="Proteomes" id="UP001597221"/>
    </source>
</evidence>
<feature type="transmembrane region" description="Helical" evidence="7">
    <location>
        <begin position="690"/>
        <end position="713"/>
    </location>
</feature>
<name>A0ABW4HPR1_9BACI</name>
<evidence type="ECO:0000256" key="6">
    <source>
        <dbReference type="ARBA" id="ARBA00023136"/>
    </source>
</evidence>
<accession>A0ABW4HPR1</accession>
<feature type="transmembrane region" description="Helical" evidence="7">
    <location>
        <begin position="658"/>
        <end position="684"/>
    </location>
</feature>
<feature type="transmembrane region" description="Helical" evidence="7">
    <location>
        <begin position="406"/>
        <end position="423"/>
    </location>
</feature>
<feature type="transmembrane region" description="Helical" evidence="7">
    <location>
        <begin position="258"/>
        <end position="278"/>
    </location>
</feature>
<dbReference type="PANTHER" id="PTHR33406">
    <property type="entry name" value="MEMBRANE PROTEIN MJ1562-RELATED"/>
    <property type="match status" value="1"/>
</dbReference>
<dbReference type="PROSITE" id="PS50156">
    <property type="entry name" value="SSD"/>
    <property type="match status" value="1"/>
</dbReference>
<evidence type="ECO:0000256" key="3">
    <source>
        <dbReference type="ARBA" id="ARBA00022475"/>
    </source>
</evidence>
<keyword evidence="10" id="KW-1185">Reference proteome</keyword>
<comment type="subcellular location">
    <subcellularLocation>
        <location evidence="1">Cell membrane</location>
        <topology evidence="1">Multi-pass membrane protein</topology>
    </subcellularLocation>
</comment>
<evidence type="ECO:0000313" key="9">
    <source>
        <dbReference type="EMBL" id="MFD1607102.1"/>
    </source>
</evidence>
<evidence type="ECO:0000256" key="1">
    <source>
        <dbReference type="ARBA" id="ARBA00004651"/>
    </source>
</evidence>
<feature type="transmembrane region" description="Helical" evidence="7">
    <location>
        <begin position="337"/>
        <end position="362"/>
    </location>
</feature>
<dbReference type="EMBL" id="JBHUDE010000022">
    <property type="protein sequence ID" value="MFD1607102.1"/>
    <property type="molecule type" value="Genomic_DNA"/>
</dbReference>
<evidence type="ECO:0000256" key="5">
    <source>
        <dbReference type="ARBA" id="ARBA00022989"/>
    </source>
</evidence>
<keyword evidence="4 7" id="KW-0812">Transmembrane</keyword>
<feature type="transmembrane region" description="Helical" evidence="7">
    <location>
        <begin position="226"/>
        <end position="246"/>
    </location>
</feature>
<gene>
    <name evidence="9" type="ORF">ACFSBH_05495</name>
</gene>
<dbReference type="Proteomes" id="UP001597221">
    <property type="component" value="Unassembled WGS sequence"/>
</dbReference>